<reference evidence="1 2" key="1">
    <citation type="submission" date="2018-11" db="EMBL/GenBank/DDBJ databases">
        <authorList>
            <consortium name="Pathogen Informatics"/>
        </authorList>
    </citation>
    <scope>NUCLEOTIDE SEQUENCE [LARGE SCALE GENOMIC DNA]</scope>
</reference>
<dbReference type="Proteomes" id="UP000281553">
    <property type="component" value="Unassembled WGS sequence"/>
</dbReference>
<evidence type="ECO:0008006" key="3">
    <source>
        <dbReference type="Google" id="ProtNLM"/>
    </source>
</evidence>
<protein>
    <recommendedName>
        <fullName evidence="3">EF-hand domain-containing protein</fullName>
    </recommendedName>
</protein>
<dbReference type="AlphaFoldDB" id="A0A3P7LHV6"/>
<keyword evidence="2" id="KW-1185">Reference proteome</keyword>
<gene>
    <name evidence="1" type="ORF">DILT_LOCUS7318</name>
</gene>
<accession>A0A3P7LHV6</accession>
<evidence type="ECO:0000313" key="2">
    <source>
        <dbReference type="Proteomes" id="UP000281553"/>
    </source>
</evidence>
<dbReference type="Gene3D" id="1.10.238.10">
    <property type="entry name" value="EF-hand"/>
    <property type="match status" value="1"/>
</dbReference>
<dbReference type="InterPro" id="IPR011992">
    <property type="entry name" value="EF-hand-dom_pair"/>
</dbReference>
<proteinExistence type="predicted"/>
<evidence type="ECO:0000313" key="1">
    <source>
        <dbReference type="EMBL" id="VDN11487.1"/>
    </source>
</evidence>
<organism evidence="1 2">
    <name type="scientific">Dibothriocephalus latus</name>
    <name type="common">Fish tapeworm</name>
    <name type="synonym">Diphyllobothrium latum</name>
    <dbReference type="NCBI Taxonomy" id="60516"/>
    <lineage>
        <taxon>Eukaryota</taxon>
        <taxon>Metazoa</taxon>
        <taxon>Spiralia</taxon>
        <taxon>Lophotrochozoa</taxon>
        <taxon>Platyhelminthes</taxon>
        <taxon>Cestoda</taxon>
        <taxon>Eucestoda</taxon>
        <taxon>Diphyllobothriidea</taxon>
        <taxon>Diphyllobothriidae</taxon>
        <taxon>Dibothriocephalus</taxon>
    </lineage>
</organism>
<sequence length="199" mass="22762">MLEFKTFLYANLGLTHTVALDGLCRAALLKRKGKGKKIDVQPHEFARMLSVLLRGNFLERAMLAFTIMDIDGDDYLRANVEFAVLLQNSFDYRIAASNYDVDPNEPYRDAIQYLVKKTGALIDQALSVTAFIEVCSKEPWLVEALLPWLPCDLDNSAFQCLFSRNVQLPSLEVPPRFSKIDLRKMVFRSRLRKLTSGYF</sequence>
<dbReference type="EMBL" id="UYRU01051559">
    <property type="protein sequence ID" value="VDN11487.1"/>
    <property type="molecule type" value="Genomic_DNA"/>
</dbReference>
<dbReference type="OrthoDB" id="191686at2759"/>
<name>A0A3P7LHV6_DIBLA</name>
<dbReference type="SUPFAM" id="SSF47473">
    <property type="entry name" value="EF-hand"/>
    <property type="match status" value="1"/>
</dbReference>